<evidence type="ECO:0000313" key="2">
    <source>
        <dbReference type="Proteomes" id="UP001055879"/>
    </source>
</evidence>
<dbReference type="Proteomes" id="UP001055879">
    <property type="component" value="Linkage Group LG09"/>
</dbReference>
<accession>A0ACB8ZYT7</accession>
<protein>
    <submittedName>
        <fullName evidence="1">Uncharacterized protein</fullName>
    </submittedName>
</protein>
<reference evidence="1 2" key="2">
    <citation type="journal article" date="2022" name="Mol. Ecol. Resour.">
        <title>The genomes of chicory, endive, great burdock and yacon provide insights into Asteraceae paleo-polyploidization history and plant inulin production.</title>
        <authorList>
            <person name="Fan W."/>
            <person name="Wang S."/>
            <person name="Wang H."/>
            <person name="Wang A."/>
            <person name="Jiang F."/>
            <person name="Liu H."/>
            <person name="Zhao H."/>
            <person name="Xu D."/>
            <person name="Zhang Y."/>
        </authorList>
    </citation>
    <scope>NUCLEOTIDE SEQUENCE [LARGE SCALE GENOMIC DNA]</scope>
    <source>
        <strain evidence="2">cv. Niubang</strain>
    </source>
</reference>
<organism evidence="1 2">
    <name type="scientific">Arctium lappa</name>
    <name type="common">Greater burdock</name>
    <name type="synonym">Lappa major</name>
    <dbReference type="NCBI Taxonomy" id="4217"/>
    <lineage>
        <taxon>Eukaryota</taxon>
        <taxon>Viridiplantae</taxon>
        <taxon>Streptophyta</taxon>
        <taxon>Embryophyta</taxon>
        <taxon>Tracheophyta</taxon>
        <taxon>Spermatophyta</taxon>
        <taxon>Magnoliopsida</taxon>
        <taxon>eudicotyledons</taxon>
        <taxon>Gunneridae</taxon>
        <taxon>Pentapetalae</taxon>
        <taxon>asterids</taxon>
        <taxon>campanulids</taxon>
        <taxon>Asterales</taxon>
        <taxon>Asteraceae</taxon>
        <taxon>Carduoideae</taxon>
        <taxon>Cardueae</taxon>
        <taxon>Arctiinae</taxon>
        <taxon>Arctium</taxon>
    </lineage>
</organism>
<proteinExistence type="predicted"/>
<gene>
    <name evidence="1" type="ORF">L6452_28627</name>
</gene>
<dbReference type="EMBL" id="CM042055">
    <property type="protein sequence ID" value="KAI3702874.1"/>
    <property type="molecule type" value="Genomic_DNA"/>
</dbReference>
<name>A0ACB8ZYT7_ARCLA</name>
<evidence type="ECO:0000313" key="1">
    <source>
        <dbReference type="EMBL" id="KAI3702874.1"/>
    </source>
</evidence>
<reference evidence="2" key="1">
    <citation type="journal article" date="2022" name="Mol. Ecol. Resour.">
        <title>The genomes of chicory, endive, great burdock and yacon provide insights into Asteraceae palaeo-polyploidization history and plant inulin production.</title>
        <authorList>
            <person name="Fan W."/>
            <person name="Wang S."/>
            <person name="Wang H."/>
            <person name="Wang A."/>
            <person name="Jiang F."/>
            <person name="Liu H."/>
            <person name="Zhao H."/>
            <person name="Xu D."/>
            <person name="Zhang Y."/>
        </authorList>
    </citation>
    <scope>NUCLEOTIDE SEQUENCE [LARGE SCALE GENOMIC DNA]</scope>
    <source>
        <strain evidence="2">cv. Niubang</strain>
    </source>
</reference>
<sequence length="143" mass="15781">MATTDANMEGEEDEYVVLDLDSVSGQVHIPPNAPYVLSGLDTLNPILIIDGKIKLIGEYDETIGTCIVLSEDDAPPMIHEETGPSETNLFAGKSIIDPNQVPKKQIKPVCQLQKILRFKLLSEEAQTDIVHDSTIEPRTIKRN</sequence>
<keyword evidence="2" id="KW-1185">Reference proteome</keyword>
<comment type="caution">
    <text evidence="1">The sequence shown here is derived from an EMBL/GenBank/DDBJ whole genome shotgun (WGS) entry which is preliminary data.</text>
</comment>